<protein>
    <submittedName>
        <fullName evidence="2">Flavodoxin</fullName>
    </submittedName>
</protein>
<evidence type="ECO:0000313" key="2">
    <source>
        <dbReference type="EMBL" id="HBP30620.1"/>
    </source>
</evidence>
<organism evidence="2 3">
    <name type="scientific">Advenella kashmirensis</name>
    <dbReference type="NCBI Taxonomy" id="310575"/>
    <lineage>
        <taxon>Bacteria</taxon>
        <taxon>Pseudomonadati</taxon>
        <taxon>Pseudomonadota</taxon>
        <taxon>Betaproteobacteria</taxon>
        <taxon>Burkholderiales</taxon>
        <taxon>Alcaligenaceae</taxon>
    </lineage>
</organism>
<dbReference type="Proteomes" id="UP000264036">
    <property type="component" value="Unassembled WGS sequence"/>
</dbReference>
<sequence length="170" mass="18687">MSNDITGNSLLIVWHSRTGAAEAAARQAYKAAQAIRNELGEPHRNVYLKRACDVTPQDMLEAGAYLFCAPENLASLSGQMKECLDRLYYPVLHRIEGRIFGVIITAGSDGEGALRQLRRICSGWRLNEQVPGIILNMRSDTEESILAPKTLSETQQQQAGEIGATLFALL</sequence>
<reference evidence="2 3" key="1">
    <citation type="journal article" date="2018" name="Nat. Biotechnol.">
        <title>A standardized bacterial taxonomy based on genome phylogeny substantially revises the tree of life.</title>
        <authorList>
            <person name="Parks D.H."/>
            <person name="Chuvochina M."/>
            <person name="Waite D.W."/>
            <person name="Rinke C."/>
            <person name="Skarshewski A."/>
            <person name="Chaumeil P.A."/>
            <person name="Hugenholtz P."/>
        </authorList>
    </citation>
    <scope>NUCLEOTIDE SEQUENCE [LARGE SCALE GENOMIC DNA]</scope>
    <source>
        <strain evidence="2">UBA10707</strain>
    </source>
</reference>
<dbReference type="GO" id="GO:0016491">
    <property type="term" value="F:oxidoreductase activity"/>
    <property type="evidence" value="ECO:0007669"/>
    <property type="project" value="InterPro"/>
</dbReference>
<dbReference type="SUPFAM" id="SSF52218">
    <property type="entry name" value="Flavoproteins"/>
    <property type="match status" value="1"/>
</dbReference>
<evidence type="ECO:0000259" key="1">
    <source>
        <dbReference type="Pfam" id="PF03358"/>
    </source>
</evidence>
<feature type="domain" description="NADPH-dependent FMN reductase-like" evidence="1">
    <location>
        <begin position="57"/>
        <end position="124"/>
    </location>
</feature>
<dbReference type="EMBL" id="DOEK01000029">
    <property type="protein sequence ID" value="HBP30620.1"/>
    <property type="molecule type" value="Genomic_DNA"/>
</dbReference>
<gene>
    <name evidence="2" type="ORF">DD666_14520</name>
</gene>
<proteinExistence type="predicted"/>
<dbReference type="Pfam" id="PF03358">
    <property type="entry name" value="FMN_red"/>
    <property type="match status" value="1"/>
</dbReference>
<evidence type="ECO:0000313" key="3">
    <source>
        <dbReference type="Proteomes" id="UP000264036"/>
    </source>
</evidence>
<dbReference type="InterPro" id="IPR005025">
    <property type="entry name" value="FMN_Rdtase-like_dom"/>
</dbReference>
<name>A0A356LHZ3_9BURK</name>
<dbReference type="AlphaFoldDB" id="A0A356LHZ3"/>
<comment type="caution">
    <text evidence="2">The sequence shown here is derived from an EMBL/GenBank/DDBJ whole genome shotgun (WGS) entry which is preliminary data.</text>
</comment>
<dbReference type="InterPro" id="IPR029039">
    <property type="entry name" value="Flavoprotein-like_sf"/>
</dbReference>
<dbReference type="Gene3D" id="3.40.50.360">
    <property type="match status" value="1"/>
</dbReference>
<accession>A0A356LHZ3</accession>